<dbReference type="RefSeq" id="WP_134656417.1">
    <property type="nucleotide sequence ID" value="NZ_SCLP01000007.1"/>
</dbReference>
<sequence length="129" mass="14637">MKEPILKLRQADGNLRPFYLPGFISGLVARKASELADKLKEDNVPFELIEQGAQFVSEVYENKFTSDEFLTGTHSQYLAVVIFAVCQSVLGKVAEAASLLESVYTVQTKKKKHRPRQRQKNRPKPTQKQ</sequence>
<dbReference type="NCBIfam" id="NF047360">
    <property type="entry name" value="tail_chap_PVL"/>
    <property type="match status" value="1"/>
</dbReference>
<organism evidence="2 3">
    <name type="scientific">Bacillus thuringiensis</name>
    <dbReference type="NCBI Taxonomy" id="1428"/>
    <lineage>
        <taxon>Bacteria</taxon>
        <taxon>Bacillati</taxon>
        <taxon>Bacillota</taxon>
        <taxon>Bacilli</taxon>
        <taxon>Bacillales</taxon>
        <taxon>Bacillaceae</taxon>
        <taxon>Bacillus</taxon>
        <taxon>Bacillus cereus group</taxon>
    </lineage>
</organism>
<dbReference type="AlphaFoldDB" id="A0A4Y8T2T4"/>
<accession>A0A4Y8T2T4</accession>
<dbReference type="InterPro" id="IPR057006">
    <property type="entry name" value="Phage_TAC_19"/>
</dbReference>
<dbReference type="Pfam" id="PF23857">
    <property type="entry name" value="Phage_TAC_19"/>
    <property type="match status" value="1"/>
</dbReference>
<evidence type="ECO:0000256" key="1">
    <source>
        <dbReference type="SAM" id="MobiDB-lite"/>
    </source>
</evidence>
<feature type="region of interest" description="Disordered" evidence="1">
    <location>
        <begin position="107"/>
        <end position="129"/>
    </location>
</feature>
<gene>
    <name evidence="2" type="ORF">EQ803_16030</name>
</gene>
<proteinExistence type="predicted"/>
<evidence type="ECO:0000313" key="3">
    <source>
        <dbReference type="Proteomes" id="UP000297630"/>
    </source>
</evidence>
<name>A0A4Y8T2T4_BACTU</name>
<protein>
    <recommendedName>
        <fullName evidence="4">Phage protein</fullName>
    </recommendedName>
</protein>
<reference evidence="2 3" key="1">
    <citation type="submission" date="2019-01" db="EMBL/GenBank/DDBJ databases">
        <title>Draft genome sequence of Bacillus sp. DPC6431.</title>
        <authorList>
            <person name="Arbulu S."/>
            <person name="Murphy K."/>
            <person name="O'Sullivan O."/>
            <person name="Rea M.C."/>
            <person name="Hill C."/>
            <person name="Ross R.P."/>
        </authorList>
    </citation>
    <scope>NUCLEOTIDE SEQUENCE [LARGE SCALE GENOMIC DNA]</scope>
    <source>
        <strain evidence="2 3">DPC6431</strain>
    </source>
</reference>
<dbReference type="EMBL" id="SCLP01000007">
    <property type="protein sequence ID" value="TFF45773.1"/>
    <property type="molecule type" value="Genomic_DNA"/>
</dbReference>
<comment type="caution">
    <text evidence="2">The sequence shown here is derived from an EMBL/GenBank/DDBJ whole genome shotgun (WGS) entry which is preliminary data.</text>
</comment>
<feature type="compositionally biased region" description="Basic residues" evidence="1">
    <location>
        <begin position="108"/>
        <end position="129"/>
    </location>
</feature>
<dbReference type="Proteomes" id="UP000297630">
    <property type="component" value="Unassembled WGS sequence"/>
</dbReference>
<evidence type="ECO:0008006" key="4">
    <source>
        <dbReference type="Google" id="ProtNLM"/>
    </source>
</evidence>
<evidence type="ECO:0000313" key="2">
    <source>
        <dbReference type="EMBL" id="TFF45773.1"/>
    </source>
</evidence>